<feature type="region of interest" description="Disordered" evidence="6">
    <location>
        <begin position="1"/>
        <end position="25"/>
    </location>
</feature>
<sequence>MTGRLTPPEVTAERPGGVPAPSPLPGYRHGDYFFSSPYGSLLGRGAAVAPEEAEPADRWSDTASSLLATARAAGVPEPVVVGALGFDPATPPRLLVPRHVQRGRPPRWLPGVPPALPGRWRVGHTPPVPDYLAGVAAAVRAIGAGGLEKVVLSRALDLTGDGPVPIGALLRRLADRNACGHVFAADVSDPGEPGTRMLVGASPELLVSRRGTAVVSNPLAGSAARHPDPVTDRARAAALVASEKDRREHRAVVDDLAARLAPLCTDLVVPPEPVLVRTPSMWHLSTRVTGTVRDPGTGSLDVAQALHPTPAVGGVPLGAARDLIAAAEGYDRRYYTGVVGWTDGRGDGEWAIVLRCAEVRGAALRLYAGGGIVAGSEPAAELAETRAKFRTFLDAVGLDAEP</sequence>
<organism evidence="8 9">
    <name type="scientific">Pseudonocardia kongjuensis</name>
    <dbReference type="NCBI Taxonomy" id="102227"/>
    <lineage>
        <taxon>Bacteria</taxon>
        <taxon>Bacillati</taxon>
        <taxon>Actinomycetota</taxon>
        <taxon>Actinomycetes</taxon>
        <taxon>Pseudonocardiales</taxon>
        <taxon>Pseudonocardiaceae</taxon>
        <taxon>Pseudonocardia</taxon>
    </lineage>
</organism>
<gene>
    <name evidence="8" type="primary">dhbC</name>
    <name evidence="8" type="ORF">GCM10009613_58690</name>
</gene>
<accession>A0ABP4IWT4</accession>
<evidence type="ECO:0000256" key="3">
    <source>
        <dbReference type="ARBA" id="ARBA00012824"/>
    </source>
</evidence>
<evidence type="ECO:0000313" key="8">
    <source>
        <dbReference type="EMBL" id="GAA1401001.1"/>
    </source>
</evidence>
<evidence type="ECO:0000259" key="7">
    <source>
        <dbReference type="Pfam" id="PF00425"/>
    </source>
</evidence>
<reference evidence="9" key="1">
    <citation type="journal article" date="2019" name="Int. J. Syst. Evol. Microbiol.">
        <title>The Global Catalogue of Microorganisms (GCM) 10K type strain sequencing project: providing services to taxonomists for standard genome sequencing and annotation.</title>
        <authorList>
            <consortium name="The Broad Institute Genomics Platform"/>
            <consortium name="The Broad Institute Genome Sequencing Center for Infectious Disease"/>
            <person name="Wu L."/>
            <person name="Ma J."/>
        </authorList>
    </citation>
    <scope>NUCLEOTIDE SEQUENCE [LARGE SCALE GENOMIC DNA]</scope>
    <source>
        <strain evidence="9">JCM 11896</strain>
    </source>
</reference>
<comment type="caution">
    <text evidence="8">The sequence shown here is derived from an EMBL/GenBank/DDBJ whole genome shotgun (WGS) entry which is preliminary data.</text>
</comment>
<dbReference type="InterPro" id="IPR005801">
    <property type="entry name" value="ADC_synthase"/>
</dbReference>
<dbReference type="EC" id="5.4.4.2" evidence="3"/>
<dbReference type="InterPro" id="IPR004561">
    <property type="entry name" value="IsoChor_synthase"/>
</dbReference>
<keyword evidence="9" id="KW-1185">Reference proteome</keyword>
<dbReference type="SUPFAM" id="SSF56322">
    <property type="entry name" value="ADC synthase"/>
    <property type="match status" value="1"/>
</dbReference>
<dbReference type="Gene3D" id="3.60.120.10">
    <property type="entry name" value="Anthranilate synthase"/>
    <property type="match status" value="1"/>
</dbReference>
<dbReference type="Pfam" id="PF00425">
    <property type="entry name" value="Chorismate_bind"/>
    <property type="match status" value="1"/>
</dbReference>
<protein>
    <recommendedName>
        <fullName evidence="3">isochorismate synthase</fullName>
        <ecNumber evidence="3">5.4.4.2</ecNumber>
    </recommendedName>
    <alternativeName>
        <fullName evidence="5">Isochorismate mutase</fullName>
    </alternativeName>
</protein>
<evidence type="ECO:0000256" key="4">
    <source>
        <dbReference type="ARBA" id="ARBA00023235"/>
    </source>
</evidence>
<dbReference type="NCBIfam" id="TIGR00543">
    <property type="entry name" value="isochor_syn"/>
    <property type="match status" value="1"/>
</dbReference>
<dbReference type="EMBL" id="BAAAJK010000052">
    <property type="protein sequence ID" value="GAA1401001.1"/>
    <property type="molecule type" value="Genomic_DNA"/>
</dbReference>
<evidence type="ECO:0000256" key="6">
    <source>
        <dbReference type="SAM" id="MobiDB-lite"/>
    </source>
</evidence>
<evidence type="ECO:0000256" key="5">
    <source>
        <dbReference type="ARBA" id="ARBA00041564"/>
    </source>
</evidence>
<dbReference type="Proteomes" id="UP001501414">
    <property type="component" value="Unassembled WGS sequence"/>
</dbReference>
<feature type="domain" description="Chorismate-utilising enzyme C-terminal" evidence="7">
    <location>
        <begin position="130"/>
        <end position="388"/>
    </location>
</feature>
<dbReference type="RefSeq" id="WP_344028737.1">
    <property type="nucleotide sequence ID" value="NZ_BAAAJK010000052.1"/>
</dbReference>
<name>A0ABP4IWT4_9PSEU</name>
<keyword evidence="4" id="KW-0413">Isomerase</keyword>
<evidence type="ECO:0000256" key="2">
    <source>
        <dbReference type="ARBA" id="ARBA00005297"/>
    </source>
</evidence>
<dbReference type="PANTHER" id="PTHR42839">
    <property type="entry name" value="ISOCHORISMATE SYNTHASE ENTC"/>
    <property type="match status" value="1"/>
</dbReference>
<evidence type="ECO:0000256" key="1">
    <source>
        <dbReference type="ARBA" id="ARBA00000799"/>
    </source>
</evidence>
<evidence type="ECO:0000313" key="9">
    <source>
        <dbReference type="Proteomes" id="UP001501414"/>
    </source>
</evidence>
<dbReference type="PANTHER" id="PTHR42839:SF2">
    <property type="entry name" value="ISOCHORISMATE SYNTHASE ENTC"/>
    <property type="match status" value="1"/>
</dbReference>
<comment type="catalytic activity">
    <reaction evidence="1">
        <text>chorismate = isochorismate</text>
        <dbReference type="Rhea" id="RHEA:18985"/>
        <dbReference type="ChEBI" id="CHEBI:29748"/>
        <dbReference type="ChEBI" id="CHEBI:29780"/>
        <dbReference type="EC" id="5.4.4.2"/>
    </reaction>
</comment>
<proteinExistence type="inferred from homology"/>
<comment type="similarity">
    <text evidence="2">Belongs to the isochorismate synthase family.</text>
</comment>
<dbReference type="InterPro" id="IPR015890">
    <property type="entry name" value="Chorismate_C"/>
</dbReference>